<dbReference type="CDD" id="cd12542">
    <property type="entry name" value="RRM2_LARP7"/>
    <property type="match status" value="1"/>
</dbReference>
<keyword evidence="5" id="KW-0221">Differentiation</keyword>
<feature type="compositionally biased region" description="Basic and acidic residues" evidence="14">
    <location>
        <begin position="313"/>
        <end position="342"/>
    </location>
</feature>
<evidence type="ECO:0000256" key="11">
    <source>
        <dbReference type="ARBA" id="ARBA00023242"/>
    </source>
</evidence>
<dbReference type="GO" id="GO:0006397">
    <property type="term" value="P:mRNA processing"/>
    <property type="evidence" value="ECO:0007669"/>
    <property type="project" value="UniProtKB-KW"/>
</dbReference>
<keyword evidence="10" id="KW-0508">mRNA splicing</keyword>
<evidence type="ECO:0000256" key="6">
    <source>
        <dbReference type="ARBA" id="ARBA00022871"/>
    </source>
</evidence>
<dbReference type="InterPro" id="IPR035979">
    <property type="entry name" value="RBD_domain_sf"/>
</dbReference>
<dbReference type="PANTHER" id="PTHR22792:SF62">
    <property type="entry name" value="LA-RELATED PROTEIN 7"/>
    <property type="match status" value="1"/>
</dbReference>
<dbReference type="Gene3D" id="3.30.70.330">
    <property type="match status" value="2"/>
</dbReference>
<dbReference type="InterPro" id="IPR034887">
    <property type="entry name" value="LARP7_RRM1"/>
</dbReference>
<keyword evidence="9" id="KW-0804">Transcription</keyword>
<feature type="compositionally biased region" description="Basic residues" evidence="14">
    <location>
        <begin position="343"/>
        <end position="352"/>
    </location>
</feature>
<evidence type="ECO:0000256" key="14">
    <source>
        <dbReference type="SAM" id="MobiDB-lite"/>
    </source>
</evidence>
<dbReference type="Pfam" id="PF05383">
    <property type="entry name" value="La"/>
    <property type="match status" value="1"/>
</dbReference>
<name>A0A096ME26_POEFO</name>
<dbReference type="GO" id="GO:0008380">
    <property type="term" value="P:RNA splicing"/>
    <property type="evidence" value="ECO:0007669"/>
    <property type="project" value="UniProtKB-KW"/>
</dbReference>
<dbReference type="InterPro" id="IPR000504">
    <property type="entry name" value="RRM_dom"/>
</dbReference>
<dbReference type="Ensembl" id="ENSPFOT00000027997.1">
    <property type="protein sequence ID" value="ENSPFOP00000029667.1"/>
    <property type="gene ID" value="ENSPFOG00000000265.2"/>
</dbReference>
<feature type="compositionally biased region" description="Basic and acidic residues" evidence="14">
    <location>
        <begin position="1"/>
        <end position="24"/>
    </location>
</feature>
<feature type="region of interest" description="Disordered" evidence="14">
    <location>
        <begin position="186"/>
        <end position="207"/>
    </location>
</feature>
<evidence type="ECO:0000256" key="5">
    <source>
        <dbReference type="ARBA" id="ARBA00022782"/>
    </source>
</evidence>
<dbReference type="InterPro" id="IPR034910">
    <property type="entry name" value="LARP7_RRM2"/>
</dbReference>
<dbReference type="InterPro" id="IPR006630">
    <property type="entry name" value="La_HTH"/>
</dbReference>
<feature type="domain" description="HTH La-type RNA-binding" evidence="16">
    <location>
        <begin position="27"/>
        <end position="120"/>
    </location>
</feature>
<evidence type="ECO:0000313" key="19">
    <source>
        <dbReference type="Proteomes" id="UP000028760"/>
    </source>
</evidence>
<keyword evidence="7 13" id="KW-0694">RNA-binding</keyword>
<evidence type="ECO:0000256" key="2">
    <source>
        <dbReference type="ARBA" id="ARBA00008680"/>
    </source>
</evidence>
<sequence>MKTEKEAGDDGATKPSDSSKETEKKKRSRVKQLLTDIKRQVEFWFGEVNLHKDRFLKKLIDESDSGYVDLSVLTSFSLMKKLTTDTKLIARALKNSSVVQINLDGTKVRRKHPLGNPPNNVDSRTVYVELLPKDVTHSWIERVFTKCGNVVYVSIPRYRSTGDAKGFAFVEFEKEEQAQKAIEKQMLNNPPEDAPRKPGIFPKTLSRKPIPFAADNSQSRKLKCLNFSHTLLIAKEVAMEAEPSEHKRKHVTADCDPETSSAQKTPGKLSEKKRRRSQTAEGSEGDVPSKIRKTSESETGHKEEDEASMIGNDKCKISDLPSKSDTEGNTEKGKESTDDLTVKAKRKRKKKHKEKLKIGEEVIPLRVLSKKEWLELKEEYLVLQKRSMASLKKCISKINHKDGDAAQDGNVDMSDKAEKETKQGPQFVSGVIVKITDSKPLPARKIIKDALSKVSPVAYVDILDGDVECHVRFHTPEDAAAAVSNAKEQLLKERSWKLEILTGGHEQRYWQKILVDRQVKLNRPREKKRGTEKLISKAEKIIIARAKEANKHIRFEED</sequence>
<evidence type="ECO:0000256" key="8">
    <source>
        <dbReference type="ARBA" id="ARBA00023015"/>
    </source>
</evidence>
<dbReference type="InterPro" id="IPR014886">
    <property type="entry name" value="La_xRRM"/>
</dbReference>
<dbReference type="PROSITE" id="PS51939">
    <property type="entry name" value="XRRM"/>
    <property type="match status" value="1"/>
</dbReference>
<keyword evidence="11" id="KW-0539">Nucleus</keyword>
<evidence type="ECO:0000256" key="10">
    <source>
        <dbReference type="ARBA" id="ARBA00023187"/>
    </source>
</evidence>
<evidence type="ECO:0000259" key="16">
    <source>
        <dbReference type="PROSITE" id="PS50961"/>
    </source>
</evidence>
<dbReference type="FunFam" id="1.10.10.10:FF:000158">
    <property type="entry name" value="La ribonucleoprotein domain family member 7"/>
    <property type="match status" value="1"/>
</dbReference>
<dbReference type="GO" id="GO:0030154">
    <property type="term" value="P:cell differentiation"/>
    <property type="evidence" value="ECO:0007669"/>
    <property type="project" value="UniProtKB-KW"/>
</dbReference>
<feature type="region of interest" description="Disordered" evidence="14">
    <location>
        <begin position="239"/>
        <end position="352"/>
    </location>
</feature>
<dbReference type="PANTHER" id="PTHR22792">
    <property type="entry name" value="LUPUS LA PROTEIN-RELATED"/>
    <property type="match status" value="1"/>
</dbReference>
<reference evidence="18" key="3">
    <citation type="submission" date="2025-09" db="UniProtKB">
        <authorList>
            <consortium name="Ensembl"/>
        </authorList>
    </citation>
    <scope>IDENTIFICATION</scope>
</reference>
<reference evidence="18" key="2">
    <citation type="submission" date="2025-08" db="UniProtKB">
        <authorList>
            <consortium name="Ensembl"/>
        </authorList>
    </citation>
    <scope>IDENTIFICATION</scope>
</reference>
<organism evidence="18 19">
    <name type="scientific">Poecilia formosa</name>
    <name type="common">Amazon molly</name>
    <name type="synonym">Limia formosa</name>
    <dbReference type="NCBI Taxonomy" id="48698"/>
    <lineage>
        <taxon>Eukaryota</taxon>
        <taxon>Metazoa</taxon>
        <taxon>Chordata</taxon>
        <taxon>Craniata</taxon>
        <taxon>Vertebrata</taxon>
        <taxon>Euteleostomi</taxon>
        <taxon>Actinopterygii</taxon>
        <taxon>Neopterygii</taxon>
        <taxon>Teleostei</taxon>
        <taxon>Neoteleostei</taxon>
        <taxon>Acanthomorphata</taxon>
        <taxon>Ovalentaria</taxon>
        <taxon>Atherinomorphae</taxon>
        <taxon>Cyprinodontiformes</taxon>
        <taxon>Poeciliidae</taxon>
        <taxon>Poeciliinae</taxon>
        <taxon>Poecilia</taxon>
    </lineage>
</organism>
<dbReference type="PROSITE" id="PS50961">
    <property type="entry name" value="HTH_LA"/>
    <property type="match status" value="1"/>
</dbReference>
<keyword evidence="19" id="KW-1185">Reference proteome</keyword>
<dbReference type="InterPro" id="IPR036390">
    <property type="entry name" value="WH_DNA-bd_sf"/>
</dbReference>
<keyword evidence="4" id="KW-0507">mRNA processing</keyword>
<feature type="region of interest" description="Disordered" evidence="14">
    <location>
        <begin position="1"/>
        <end position="29"/>
    </location>
</feature>
<dbReference type="InterPro" id="IPR045180">
    <property type="entry name" value="La_dom_prot"/>
</dbReference>
<dbReference type="PROSITE" id="PS50102">
    <property type="entry name" value="RRM"/>
    <property type="match status" value="1"/>
</dbReference>
<accession>A0A096ME26</accession>
<feature type="domain" description="XRRM" evidence="17">
    <location>
        <begin position="426"/>
        <end position="540"/>
    </location>
</feature>
<dbReference type="InterPro" id="IPR036388">
    <property type="entry name" value="WH-like_DNA-bd_sf"/>
</dbReference>
<dbReference type="Pfam" id="PF08777">
    <property type="entry name" value="RRM_3"/>
    <property type="match status" value="1"/>
</dbReference>
<dbReference type="PRINTS" id="PR00302">
    <property type="entry name" value="LUPUSLA"/>
</dbReference>
<protein>
    <recommendedName>
        <fullName evidence="3">La-related protein 7</fullName>
    </recommendedName>
    <alternativeName>
        <fullName evidence="12">La ribonucleoprotein domain family member 7</fullName>
    </alternativeName>
</protein>
<evidence type="ECO:0000256" key="7">
    <source>
        <dbReference type="ARBA" id="ARBA00022884"/>
    </source>
</evidence>
<evidence type="ECO:0000256" key="12">
    <source>
        <dbReference type="ARBA" id="ARBA00029640"/>
    </source>
</evidence>
<dbReference type="AlphaFoldDB" id="A0A096ME26"/>
<evidence type="ECO:0000256" key="9">
    <source>
        <dbReference type="ARBA" id="ARBA00023163"/>
    </source>
</evidence>
<dbReference type="Gene3D" id="1.10.10.10">
    <property type="entry name" value="Winged helix-like DNA-binding domain superfamily/Winged helix DNA-binding domain"/>
    <property type="match status" value="1"/>
</dbReference>
<reference evidence="19" key="1">
    <citation type="submission" date="2013-10" db="EMBL/GenBank/DDBJ databases">
        <authorList>
            <person name="Schartl M."/>
            <person name="Warren W."/>
        </authorList>
    </citation>
    <scope>NUCLEOTIDE SEQUENCE [LARGE SCALE GENOMIC DNA]</scope>
    <source>
        <strain evidence="19">female</strain>
    </source>
</reference>
<evidence type="ECO:0000256" key="1">
    <source>
        <dbReference type="ARBA" id="ARBA00004642"/>
    </source>
</evidence>
<keyword evidence="8" id="KW-0805">Transcription regulation</keyword>
<dbReference type="SUPFAM" id="SSF54928">
    <property type="entry name" value="RNA-binding domain, RBD"/>
    <property type="match status" value="1"/>
</dbReference>
<dbReference type="CDD" id="cd12290">
    <property type="entry name" value="RRM1_LARP7"/>
    <property type="match status" value="1"/>
</dbReference>
<dbReference type="GeneTree" id="ENSGT00940000154949"/>
<comment type="subcellular location">
    <subcellularLocation>
        <location evidence="1">Nucleus</location>
        <location evidence="1">Nucleoplasm</location>
    </subcellularLocation>
</comment>
<dbReference type="SUPFAM" id="SSF46785">
    <property type="entry name" value="Winged helix' DNA-binding domain"/>
    <property type="match status" value="1"/>
</dbReference>
<dbReference type="GO" id="GO:0003723">
    <property type="term" value="F:RNA binding"/>
    <property type="evidence" value="ECO:0007669"/>
    <property type="project" value="UniProtKB-UniRule"/>
</dbReference>
<feature type="compositionally biased region" description="Basic and acidic residues" evidence="14">
    <location>
        <begin position="287"/>
        <end position="304"/>
    </location>
</feature>
<evidence type="ECO:0000259" key="15">
    <source>
        <dbReference type="PROSITE" id="PS50102"/>
    </source>
</evidence>
<evidence type="ECO:0000256" key="13">
    <source>
        <dbReference type="PROSITE-ProRule" id="PRU00332"/>
    </source>
</evidence>
<dbReference type="EMBL" id="AYCK01008060">
    <property type="status" value="NOT_ANNOTATED_CDS"/>
    <property type="molecule type" value="Genomic_DNA"/>
</dbReference>
<evidence type="ECO:0000256" key="4">
    <source>
        <dbReference type="ARBA" id="ARBA00022664"/>
    </source>
</evidence>
<dbReference type="GO" id="GO:1990904">
    <property type="term" value="C:ribonucleoprotein complex"/>
    <property type="evidence" value="ECO:0007669"/>
    <property type="project" value="UniProtKB-UniRule"/>
</dbReference>
<dbReference type="SMART" id="SM00715">
    <property type="entry name" value="LA"/>
    <property type="match status" value="1"/>
</dbReference>
<evidence type="ECO:0000313" key="18">
    <source>
        <dbReference type="Ensembl" id="ENSPFOP00000029667.1"/>
    </source>
</evidence>
<dbReference type="GO" id="GO:0007283">
    <property type="term" value="P:spermatogenesis"/>
    <property type="evidence" value="ECO:0007669"/>
    <property type="project" value="UniProtKB-KW"/>
</dbReference>
<feature type="domain" description="RRM" evidence="15">
    <location>
        <begin position="124"/>
        <end position="189"/>
    </location>
</feature>
<dbReference type="InterPro" id="IPR012677">
    <property type="entry name" value="Nucleotide-bd_a/b_plait_sf"/>
</dbReference>
<dbReference type="GO" id="GO:0005654">
    <property type="term" value="C:nucleoplasm"/>
    <property type="evidence" value="ECO:0007669"/>
    <property type="project" value="UniProtKB-SubCell"/>
</dbReference>
<evidence type="ECO:0000256" key="3">
    <source>
        <dbReference type="ARBA" id="ARBA00015867"/>
    </source>
</evidence>
<comment type="similarity">
    <text evidence="2">Belongs to the LARP7 family.</text>
</comment>
<evidence type="ECO:0000259" key="17">
    <source>
        <dbReference type="PROSITE" id="PS51939"/>
    </source>
</evidence>
<dbReference type="InterPro" id="IPR002344">
    <property type="entry name" value="Lupus_La"/>
</dbReference>
<dbReference type="SMART" id="SM00360">
    <property type="entry name" value="RRM"/>
    <property type="match status" value="2"/>
</dbReference>
<dbReference type="Pfam" id="PF00076">
    <property type="entry name" value="RRM_1"/>
    <property type="match status" value="1"/>
</dbReference>
<keyword evidence="6" id="KW-0744">Spermatogenesis</keyword>
<dbReference type="Proteomes" id="UP000028760">
    <property type="component" value="Unassembled WGS sequence"/>
</dbReference>
<proteinExistence type="inferred from homology"/>